<accession>A0A6C0CGF8</accession>
<reference evidence="1" key="1">
    <citation type="journal article" date="2020" name="Nature">
        <title>Giant virus diversity and host interactions through global metagenomics.</title>
        <authorList>
            <person name="Schulz F."/>
            <person name="Roux S."/>
            <person name="Paez-Espino D."/>
            <person name="Jungbluth S."/>
            <person name="Walsh D.A."/>
            <person name="Denef V.J."/>
            <person name="McMahon K.D."/>
            <person name="Konstantinidis K.T."/>
            <person name="Eloe-Fadrosh E.A."/>
            <person name="Kyrpides N.C."/>
            <person name="Woyke T."/>
        </authorList>
    </citation>
    <scope>NUCLEOTIDE SEQUENCE</scope>
    <source>
        <strain evidence="1">GVMAG-M-3300021079-18</strain>
    </source>
</reference>
<organism evidence="1">
    <name type="scientific">viral metagenome</name>
    <dbReference type="NCBI Taxonomy" id="1070528"/>
    <lineage>
        <taxon>unclassified sequences</taxon>
        <taxon>metagenomes</taxon>
        <taxon>organismal metagenomes</taxon>
    </lineage>
</organism>
<sequence length="103" mass="11731">MAKPDVAKENTLRVNFFGRIDQIFHSKLSKRCRSVRFVEFQQILDVVSVVDKNVRHSYVPIISVSGNVEPACGKCKDKKTAKGLWKVYQLGSLISNWVPMHLV</sequence>
<protein>
    <submittedName>
        <fullName evidence="1">Uncharacterized protein</fullName>
    </submittedName>
</protein>
<name>A0A6C0CGF8_9ZZZZ</name>
<dbReference type="EMBL" id="MN739411">
    <property type="protein sequence ID" value="QHT03383.1"/>
    <property type="molecule type" value="Genomic_DNA"/>
</dbReference>
<evidence type="ECO:0000313" key="1">
    <source>
        <dbReference type="EMBL" id="QHT03383.1"/>
    </source>
</evidence>
<dbReference type="AlphaFoldDB" id="A0A6C0CGF8"/>
<proteinExistence type="predicted"/>